<evidence type="ECO:0000313" key="1">
    <source>
        <dbReference type="EMBL" id="MPM40701.1"/>
    </source>
</evidence>
<protein>
    <submittedName>
        <fullName evidence="1">Uncharacterized protein</fullName>
    </submittedName>
</protein>
<gene>
    <name evidence="1" type="ORF">SDC9_87349</name>
</gene>
<sequence>MQFKAAFFLTTVEGENTVRWQLFHRFGIFFVHQEILPHCLIDTEFGDELSILPDGLTYQFTNVSTFGNRFCYDIRSTGPDITKVRKSLLFIQVGACQLFQSFCRLFLRHD</sequence>
<proteinExistence type="predicted"/>
<comment type="caution">
    <text evidence="1">The sequence shown here is derived from an EMBL/GenBank/DDBJ whole genome shotgun (WGS) entry which is preliminary data.</text>
</comment>
<accession>A0A644ZLF1</accession>
<dbReference type="EMBL" id="VSSQ01009097">
    <property type="protein sequence ID" value="MPM40701.1"/>
    <property type="molecule type" value="Genomic_DNA"/>
</dbReference>
<organism evidence="1">
    <name type="scientific">bioreactor metagenome</name>
    <dbReference type="NCBI Taxonomy" id="1076179"/>
    <lineage>
        <taxon>unclassified sequences</taxon>
        <taxon>metagenomes</taxon>
        <taxon>ecological metagenomes</taxon>
    </lineage>
</organism>
<dbReference type="AlphaFoldDB" id="A0A644ZLF1"/>
<name>A0A644ZLF1_9ZZZZ</name>
<reference evidence="1" key="1">
    <citation type="submission" date="2019-08" db="EMBL/GenBank/DDBJ databases">
        <authorList>
            <person name="Kucharzyk K."/>
            <person name="Murdoch R.W."/>
            <person name="Higgins S."/>
            <person name="Loffler F."/>
        </authorList>
    </citation>
    <scope>NUCLEOTIDE SEQUENCE</scope>
</reference>